<protein>
    <submittedName>
        <fullName evidence="4">CBF-domain-containing protein</fullName>
    </submittedName>
</protein>
<evidence type="ECO:0000256" key="1">
    <source>
        <dbReference type="ARBA" id="ARBA00007797"/>
    </source>
</evidence>
<dbReference type="Proteomes" id="UP000800235">
    <property type="component" value="Unassembled WGS sequence"/>
</dbReference>
<feature type="region of interest" description="Disordered" evidence="2">
    <location>
        <begin position="1"/>
        <end position="30"/>
    </location>
</feature>
<evidence type="ECO:0000259" key="3">
    <source>
        <dbReference type="Pfam" id="PF03914"/>
    </source>
</evidence>
<keyword evidence="5" id="KW-1185">Reference proteome</keyword>
<proteinExistence type="inferred from homology"/>
<dbReference type="Pfam" id="PF03914">
    <property type="entry name" value="CBF"/>
    <property type="match status" value="1"/>
</dbReference>
<dbReference type="PANTHER" id="PTHR12455">
    <property type="entry name" value="NUCLEOLAR COMPLEX PROTEIN 4"/>
    <property type="match status" value="1"/>
</dbReference>
<dbReference type="GO" id="GO:0030692">
    <property type="term" value="C:Noc4p-Nop14p complex"/>
    <property type="evidence" value="ECO:0007669"/>
    <property type="project" value="TreeGrafter"/>
</dbReference>
<dbReference type="InterPro" id="IPR027193">
    <property type="entry name" value="Noc4"/>
</dbReference>
<reference evidence="4" key="1">
    <citation type="journal article" date="2020" name="Stud. Mycol.">
        <title>101 Dothideomycetes genomes: a test case for predicting lifestyles and emergence of pathogens.</title>
        <authorList>
            <person name="Haridas S."/>
            <person name="Albert R."/>
            <person name="Binder M."/>
            <person name="Bloem J."/>
            <person name="Labutti K."/>
            <person name="Salamov A."/>
            <person name="Andreopoulos B."/>
            <person name="Baker S."/>
            <person name="Barry K."/>
            <person name="Bills G."/>
            <person name="Bluhm B."/>
            <person name="Cannon C."/>
            <person name="Castanera R."/>
            <person name="Culley D."/>
            <person name="Daum C."/>
            <person name="Ezra D."/>
            <person name="Gonzalez J."/>
            <person name="Henrissat B."/>
            <person name="Kuo A."/>
            <person name="Liang C."/>
            <person name="Lipzen A."/>
            <person name="Lutzoni F."/>
            <person name="Magnuson J."/>
            <person name="Mondo S."/>
            <person name="Nolan M."/>
            <person name="Ohm R."/>
            <person name="Pangilinan J."/>
            <person name="Park H.-J."/>
            <person name="Ramirez L."/>
            <person name="Alfaro M."/>
            <person name="Sun H."/>
            <person name="Tritt A."/>
            <person name="Yoshinaga Y."/>
            <person name="Zwiers L.-H."/>
            <person name="Turgeon B."/>
            <person name="Goodwin S."/>
            <person name="Spatafora J."/>
            <person name="Crous P."/>
            <person name="Grigoriev I."/>
        </authorList>
    </citation>
    <scope>NUCLEOTIDE SEQUENCE</scope>
    <source>
        <strain evidence="4">CBS 130266</strain>
    </source>
</reference>
<dbReference type="EMBL" id="MU007141">
    <property type="protein sequence ID" value="KAF2417424.1"/>
    <property type="molecule type" value="Genomic_DNA"/>
</dbReference>
<comment type="caution">
    <text evidence="4">The sequence shown here is derived from an EMBL/GenBank/DDBJ whole genome shotgun (WGS) entry which is preliminary data.</text>
</comment>
<sequence length="536" mass="60113">MPYLEMDSTAGKKRKRASKPTRPAAKAQSKQVGNQEIRVLELENQIFESRKHYNNIVTLLSTAKESSDAGILSCVALCRVYARLYASGSMRKSKAKAKGMSEAEVVIVQWLTERLNEYVDLLLDLLGGEASGLTALTLLMRLVREEVNQRGQNAWTHGTFAKVVHSVLNGHLALRQEFEGKYFSEYADIRFHTLGLISLALKDSPDHANVLASGIQLLLSLTPPTEETKLTSFYASSQEKNKHSALNLSSHKKDAQAAWLSILSSPALTKDQRKSILTSLVPTVIPWFHNPTLLMDQLSDSFDLGGATSLLSLSGLFYLMQERNLDYPSFYTKLYSLLDGSILHSKHRSRFFRLLETFMASTHLPAALVASFIKRLARLALHAPPAGIVVVIPWIYNMFKLHSQCTFMIHRLPRTTPEKFSSHSQGFADPFIMTEKDPLNTNAIDSSIWEIHTLQDHYHPNVASLARIIGEPFTKERYNLEDFLDHSYASLIGAEVGKEMKRTPEVEYQIPKYVFGGEIRENNVLAGLMQTVISSS</sequence>
<evidence type="ECO:0000313" key="5">
    <source>
        <dbReference type="Proteomes" id="UP000800235"/>
    </source>
</evidence>
<name>A0A9P4TRM5_9PEZI</name>
<organism evidence="4 5">
    <name type="scientific">Tothia fuscella</name>
    <dbReference type="NCBI Taxonomy" id="1048955"/>
    <lineage>
        <taxon>Eukaryota</taxon>
        <taxon>Fungi</taxon>
        <taxon>Dikarya</taxon>
        <taxon>Ascomycota</taxon>
        <taxon>Pezizomycotina</taxon>
        <taxon>Dothideomycetes</taxon>
        <taxon>Pleosporomycetidae</taxon>
        <taxon>Venturiales</taxon>
        <taxon>Cylindrosympodiaceae</taxon>
        <taxon>Tothia</taxon>
    </lineage>
</organism>
<comment type="similarity">
    <text evidence="1">Belongs to the CBF/MAK21 family.</text>
</comment>
<dbReference type="GO" id="GO:0042254">
    <property type="term" value="P:ribosome biogenesis"/>
    <property type="evidence" value="ECO:0007669"/>
    <property type="project" value="InterPro"/>
</dbReference>
<dbReference type="OrthoDB" id="10263185at2759"/>
<evidence type="ECO:0000313" key="4">
    <source>
        <dbReference type="EMBL" id="KAF2417424.1"/>
    </source>
</evidence>
<gene>
    <name evidence="4" type="ORF">EJ08DRAFT_82811</name>
</gene>
<dbReference type="AlphaFoldDB" id="A0A9P4TRM5"/>
<dbReference type="InterPro" id="IPR005612">
    <property type="entry name" value="CCAAT-binding_factor"/>
</dbReference>
<dbReference type="PANTHER" id="PTHR12455:SF0">
    <property type="entry name" value="NUCLEOLAR COMPLEX PROTEIN 4 HOMOLOG"/>
    <property type="match status" value="1"/>
</dbReference>
<dbReference type="GO" id="GO:0032040">
    <property type="term" value="C:small-subunit processome"/>
    <property type="evidence" value="ECO:0007669"/>
    <property type="project" value="TreeGrafter"/>
</dbReference>
<feature type="domain" description="CCAAT-binding factor" evidence="3">
    <location>
        <begin position="309"/>
        <end position="466"/>
    </location>
</feature>
<evidence type="ECO:0000256" key="2">
    <source>
        <dbReference type="SAM" id="MobiDB-lite"/>
    </source>
</evidence>
<accession>A0A9P4TRM5</accession>